<sequence length="771" mass="83682">MLKSIASRLATELAVRENQVAATIELIDGGATVPFIARYRKEVTGGLDDTQLRTLAERLVYLRELDDRRDSILASIREQDKLTPELTAALYAADNKTALEDLYLPYKPKRRTKAQIAREAGLQPLADSLLADPSQSPETLALTYLNVEAGVGDAKAALDGARAILIEQFAEDGELLGRLREKLWNEAELAASVVAGKEQEGAKFADYFDHREPLRSTPSHRALALLRGRNEGVLSIALKYQPDETPITERSSYELLIGQRFGVQDKGRAADKWLLDGVRLCWRAKIFLSLELELMGRLKDAADGEAIKVFADNLHDLLLAAPAGQRATLGLDPGLRTGVKVAVVDGTGKVLDTTAIYPHEPRREWDKSIAILGALCTRHHVDLIAIGNGTASRETDKLAQDLIKAYPQLGMTKIVVSEAGASVYSASELAAKEFPDMDVSLRGAVSIARRLQDPLAELVKIDPKSIGVGQYQHDVNQSQLARALDAVVEDCVNAVGVDVNTASVPLLTRISGLNSTLAANIVAYRDQNGAFKNRKQLLKVPRLGEKTFEQAAGFLRISGGDNPLDASSVHPEAYPVVEKIVARLGREVKSLLGDSVALKSVKAADYTDERFGLPTVMDILKELDKPGRDPRPEFKTATFQDGVEDIKHLQPGMVLEGVVTNVANFGAFVDIGVHQDGLVHISALSSKFIDDPRKVVKAGDVVKVKVLEVDVARKRIALTMRLSDEVGTVSRGARPEAGRAGDQRGRQSPSRAQQPAGESAMAAAFAKLKQR</sequence>
<evidence type="ECO:0000313" key="4">
    <source>
        <dbReference type="Proteomes" id="UP000248395"/>
    </source>
</evidence>
<dbReference type="InterPro" id="IPR012340">
    <property type="entry name" value="NA-bd_OB-fold"/>
</dbReference>
<dbReference type="GO" id="GO:0005829">
    <property type="term" value="C:cytosol"/>
    <property type="evidence" value="ECO:0007669"/>
    <property type="project" value="TreeGrafter"/>
</dbReference>
<proteinExistence type="predicted"/>
<dbReference type="SMART" id="SM00316">
    <property type="entry name" value="S1"/>
    <property type="match status" value="1"/>
</dbReference>
<dbReference type="SUPFAM" id="SSF50249">
    <property type="entry name" value="Nucleic acid-binding proteins"/>
    <property type="match status" value="1"/>
</dbReference>
<feature type="domain" description="S1 motif" evidence="2">
    <location>
        <begin position="652"/>
        <end position="721"/>
    </location>
</feature>
<gene>
    <name evidence="3" type="ORF">DFR38_1071</name>
</gene>
<dbReference type="Gene3D" id="2.40.50.140">
    <property type="entry name" value="Nucleic acid-binding proteins"/>
    <property type="match status" value="1"/>
</dbReference>
<dbReference type="Gene3D" id="1.10.3500.10">
    <property type="entry name" value="Tex N-terminal region-like"/>
    <property type="match status" value="1"/>
</dbReference>
<dbReference type="Pfam" id="PF16921">
    <property type="entry name" value="Tex_YqgF"/>
    <property type="match status" value="1"/>
</dbReference>
<keyword evidence="4" id="KW-1185">Reference proteome</keyword>
<dbReference type="GO" id="GO:0003729">
    <property type="term" value="F:mRNA binding"/>
    <property type="evidence" value="ECO:0007669"/>
    <property type="project" value="UniProtKB-ARBA"/>
</dbReference>
<dbReference type="InterPro" id="IPR055179">
    <property type="entry name" value="Tex-like_central_region"/>
</dbReference>
<organism evidence="3 4">
    <name type="scientific">Aquitalea magnusonii</name>
    <dbReference type="NCBI Taxonomy" id="332411"/>
    <lineage>
        <taxon>Bacteria</taxon>
        <taxon>Pseudomonadati</taxon>
        <taxon>Pseudomonadota</taxon>
        <taxon>Betaproteobacteria</taxon>
        <taxon>Neisseriales</taxon>
        <taxon>Chromobacteriaceae</taxon>
        <taxon>Aquitalea</taxon>
    </lineage>
</organism>
<dbReference type="SUPFAM" id="SSF47781">
    <property type="entry name" value="RuvA domain 2-like"/>
    <property type="match status" value="2"/>
</dbReference>
<dbReference type="Pfam" id="PF00575">
    <property type="entry name" value="S1"/>
    <property type="match status" value="1"/>
</dbReference>
<dbReference type="InterPro" id="IPR023323">
    <property type="entry name" value="Tex-like_dom_sf"/>
</dbReference>
<dbReference type="FunFam" id="1.10.150.310:FF:000001">
    <property type="entry name" value="RNA-binding transcriptional accessory protein"/>
    <property type="match status" value="1"/>
</dbReference>
<dbReference type="InterPro" id="IPR010994">
    <property type="entry name" value="RuvA_2-like"/>
</dbReference>
<dbReference type="InterPro" id="IPR041692">
    <property type="entry name" value="HHH_9"/>
</dbReference>
<dbReference type="Gene3D" id="1.10.10.650">
    <property type="entry name" value="RuvA domain 2-like"/>
    <property type="match status" value="1"/>
</dbReference>
<dbReference type="FunFam" id="3.30.420.140:FF:000001">
    <property type="entry name" value="RNA-binding transcriptional accessory protein"/>
    <property type="match status" value="1"/>
</dbReference>
<dbReference type="EMBL" id="QJKC01000007">
    <property type="protein sequence ID" value="PXX48217.1"/>
    <property type="molecule type" value="Genomic_DNA"/>
</dbReference>
<comment type="caution">
    <text evidence="3">The sequence shown here is derived from an EMBL/GenBank/DDBJ whole genome shotgun (WGS) entry which is preliminary data.</text>
</comment>
<dbReference type="PANTHER" id="PTHR10724">
    <property type="entry name" value="30S RIBOSOMAL PROTEIN S1"/>
    <property type="match status" value="1"/>
</dbReference>
<dbReference type="FunFam" id="1.10.10.650:FF:000001">
    <property type="entry name" value="S1 RNA-binding domain 1"/>
    <property type="match status" value="1"/>
</dbReference>
<dbReference type="FunFam" id="2.40.50.140:FF:000051">
    <property type="entry name" value="RNA-binding transcriptional accessory protein"/>
    <property type="match status" value="1"/>
</dbReference>
<dbReference type="GO" id="GO:0003735">
    <property type="term" value="F:structural constituent of ribosome"/>
    <property type="evidence" value="ECO:0007669"/>
    <property type="project" value="TreeGrafter"/>
</dbReference>
<dbReference type="InterPro" id="IPR018974">
    <property type="entry name" value="Tex-like_N"/>
</dbReference>
<reference evidence="3 4" key="1">
    <citation type="submission" date="2018-05" db="EMBL/GenBank/DDBJ databases">
        <title>Genomic Encyclopedia of Type Strains, Phase IV (KMG-IV): sequencing the most valuable type-strain genomes for metagenomic binning, comparative biology and taxonomic classification.</title>
        <authorList>
            <person name="Goeker M."/>
        </authorList>
    </citation>
    <scope>NUCLEOTIDE SEQUENCE [LARGE SCALE GENOMIC DNA]</scope>
    <source>
        <strain evidence="3 4">DSM 25134</strain>
    </source>
</reference>
<dbReference type="Pfam" id="PF12836">
    <property type="entry name" value="HHH_3"/>
    <property type="match status" value="1"/>
</dbReference>
<name>A0A318JJM9_9NEIS</name>
<dbReference type="SMART" id="SM00732">
    <property type="entry name" value="YqgFc"/>
    <property type="match status" value="1"/>
</dbReference>
<dbReference type="Pfam" id="PF09371">
    <property type="entry name" value="Tex_N"/>
    <property type="match status" value="1"/>
</dbReference>
<dbReference type="InterPro" id="IPR023319">
    <property type="entry name" value="Tex-like_HTH_dom_sf"/>
</dbReference>
<evidence type="ECO:0000256" key="1">
    <source>
        <dbReference type="SAM" id="MobiDB-lite"/>
    </source>
</evidence>
<evidence type="ECO:0000259" key="2">
    <source>
        <dbReference type="PROSITE" id="PS50126"/>
    </source>
</evidence>
<dbReference type="AlphaFoldDB" id="A0A318JJM9"/>
<dbReference type="Pfam" id="PF22706">
    <property type="entry name" value="Tex_central_region"/>
    <property type="match status" value="1"/>
</dbReference>
<protein>
    <recommendedName>
        <fullName evidence="2">S1 motif domain-containing protein</fullName>
    </recommendedName>
</protein>
<feature type="region of interest" description="Disordered" evidence="1">
    <location>
        <begin position="729"/>
        <end position="771"/>
    </location>
</feature>
<dbReference type="InterPro" id="IPR050437">
    <property type="entry name" value="Ribos_protein_bS1-like"/>
</dbReference>
<dbReference type="SUPFAM" id="SSF53098">
    <property type="entry name" value="Ribonuclease H-like"/>
    <property type="match status" value="1"/>
</dbReference>
<dbReference type="GO" id="GO:0006139">
    <property type="term" value="P:nucleobase-containing compound metabolic process"/>
    <property type="evidence" value="ECO:0007669"/>
    <property type="project" value="InterPro"/>
</dbReference>
<dbReference type="Proteomes" id="UP000248395">
    <property type="component" value="Unassembled WGS sequence"/>
</dbReference>
<dbReference type="InterPro" id="IPR003029">
    <property type="entry name" value="S1_domain"/>
</dbReference>
<dbReference type="GO" id="GO:0006412">
    <property type="term" value="P:translation"/>
    <property type="evidence" value="ECO:0007669"/>
    <property type="project" value="TreeGrafter"/>
</dbReference>
<dbReference type="Gene3D" id="3.30.420.140">
    <property type="entry name" value="YqgF/RNase H-like domain"/>
    <property type="match status" value="1"/>
</dbReference>
<dbReference type="Pfam" id="PF17674">
    <property type="entry name" value="HHH_9"/>
    <property type="match status" value="1"/>
</dbReference>
<dbReference type="InterPro" id="IPR044146">
    <property type="entry name" value="S1_Tex"/>
</dbReference>
<dbReference type="InterPro" id="IPR006641">
    <property type="entry name" value="YqgF/RNaseH-like_dom"/>
</dbReference>
<dbReference type="InterPro" id="IPR032639">
    <property type="entry name" value="Tex_YqgF"/>
</dbReference>
<evidence type="ECO:0000313" key="3">
    <source>
        <dbReference type="EMBL" id="PXX48217.1"/>
    </source>
</evidence>
<dbReference type="SUPFAM" id="SSF158832">
    <property type="entry name" value="Tex N-terminal region-like"/>
    <property type="match status" value="1"/>
</dbReference>
<accession>A0A318JJM9</accession>
<dbReference type="PROSITE" id="PS50126">
    <property type="entry name" value="S1"/>
    <property type="match status" value="1"/>
</dbReference>
<dbReference type="InterPro" id="IPR012337">
    <property type="entry name" value="RNaseH-like_sf"/>
</dbReference>
<dbReference type="CDD" id="cd05685">
    <property type="entry name" value="S1_Tex"/>
    <property type="match status" value="1"/>
</dbReference>
<feature type="compositionally biased region" description="Basic and acidic residues" evidence="1">
    <location>
        <begin position="733"/>
        <end position="745"/>
    </location>
</feature>
<dbReference type="InterPro" id="IPR037027">
    <property type="entry name" value="YqgF/RNaseH-like_dom_sf"/>
</dbReference>
<dbReference type="Gene3D" id="1.10.150.310">
    <property type="entry name" value="Tex RuvX-like domain-like"/>
    <property type="match status" value="1"/>
</dbReference>
<dbReference type="RefSeq" id="WP_059286785.1">
    <property type="nucleotide sequence ID" value="NZ_LNQU01000110.1"/>
</dbReference>
<dbReference type="PANTHER" id="PTHR10724:SF10">
    <property type="entry name" value="S1 RNA-BINDING DOMAIN-CONTAINING PROTEIN 1"/>
    <property type="match status" value="1"/>
</dbReference>
<dbReference type="OrthoDB" id="9804714at2"/>